<dbReference type="VEuPathDB" id="MicrosporidiaDB:EDEG_02441"/>
<reference evidence="1 2" key="1">
    <citation type="submission" date="2011-08" db="EMBL/GenBank/DDBJ databases">
        <authorList>
            <person name="Liu Z.J."/>
            <person name="Shi F.L."/>
            <person name="Lu J.Q."/>
            <person name="Li M."/>
            <person name="Wang Z.L."/>
        </authorList>
    </citation>
    <scope>NUCLEOTIDE SEQUENCE [LARGE SCALE GENOMIC DNA]</scope>
    <source>
        <strain evidence="1 2">USNM 41457</strain>
    </source>
</reference>
<dbReference type="Proteomes" id="UP000003163">
    <property type="component" value="Unassembled WGS sequence"/>
</dbReference>
<keyword evidence="2" id="KW-1185">Reference proteome</keyword>
<evidence type="ECO:0000313" key="1">
    <source>
        <dbReference type="EMBL" id="EJW03188.1"/>
    </source>
</evidence>
<accession>J8ZU52</accession>
<comment type="caution">
    <text evidence="1">The sequence shown here is derived from an EMBL/GenBank/DDBJ whole genome shotgun (WGS) entry which is preliminary data.</text>
</comment>
<proteinExistence type="predicted"/>
<evidence type="ECO:0000313" key="2">
    <source>
        <dbReference type="Proteomes" id="UP000003163"/>
    </source>
</evidence>
<protein>
    <submittedName>
        <fullName evidence="1">Uncharacterized protein</fullName>
    </submittedName>
</protein>
<dbReference type="HOGENOM" id="CLU_836853_0_0_1"/>
<reference evidence="2" key="2">
    <citation type="submission" date="2015-07" db="EMBL/GenBank/DDBJ databases">
        <title>Contrasting host-pathogen interactions and genome evolution in two generalist and specialist microsporidian pathogens of mosquitoes.</title>
        <authorList>
            <consortium name="The Broad Institute Genomics Platform"/>
            <consortium name="The Broad Institute Genome Sequencing Center for Infectious Disease"/>
            <person name="Cuomo C.A."/>
            <person name="Sanscrainte N.D."/>
            <person name="Goldberg J.M."/>
            <person name="Heiman D."/>
            <person name="Young S."/>
            <person name="Zeng Q."/>
            <person name="Becnel J.J."/>
            <person name="Birren B.W."/>
        </authorList>
    </citation>
    <scope>NUCLEOTIDE SEQUENCE [LARGE SCALE GENOMIC DNA]</scope>
    <source>
        <strain evidence="2">USNM 41457</strain>
    </source>
</reference>
<gene>
    <name evidence="1" type="ORF">EDEG_02441</name>
</gene>
<sequence>MLSLLSLKIIDNNLEECKQFVEKIKIIIDAVKIFNLYFLIYCPNKITDKYCIKNEQIDCTKALAYLNYYSISCFLFSKEHFADTKYDVDQNNIEMYLMQLENIINCSFENTPTNSFFQNTLENLKKYILFFKDNNKYNYANDPNLLYNKQNFVKNLESLNTNSELELENCDNYIQNNMNDRNIFKIIDNNEYKGYISASTMENMEIIMDLDINLYRELEYVVQTLNIFNIFVMIFWSTFRSIFQADEDYYKHLIVILMDFNMQFEFEFFDMSNFEEENNQQKEDTCSILKKLLEIFKNCNMKLKNPATSTTFFVENSLNIARNSAIILTLIS</sequence>
<organism evidence="1 2">
    <name type="scientific">Edhazardia aedis (strain USNM 41457)</name>
    <name type="common">Microsporidian parasite</name>
    <dbReference type="NCBI Taxonomy" id="1003232"/>
    <lineage>
        <taxon>Eukaryota</taxon>
        <taxon>Fungi</taxon>
        <taxon>Fungi incertae sedis</taxon>
        <taxon>Microsporidia</taxon>
        <taxon>Edhazardia</taxon>
    </lineage>
</organism>
<dbReference type="InParanoid" id="J8ZU52"/>
<dbReference type="EMBL" id="AFBI03000043">
    <property type="protein sequence ID" value="EJW03188.1"/>
    <property type="molecule type" value="Genomic_DNA"/>
</dbReference>
<dbReference type="AlphaFoldDB" id="J8ZU52"/>
<name>J8ZU52_EDHAE</name>